<dbReference type="Proteomes" id="UP001607302">
    <property type="component" value="Unassembled WGS sequence"/>
</dbReference>
<feature type="non-terminal residue" evidence="1">
    <location>
        <position position="116"/>
    </location>
</feature>
<protein>
    <submittedName>
        <fullName evidence="1">Semaphorin-2A-like isoform X1</fullName>
    </submittedName>
</protein>
<keyword evidence="2" id="KW-1185">Reference proteome</keyword>
<comment type="caution">
    <text evidence="1">The sequence shown here is derived from an EMBL/GenBank/DDBJ whole genome shotgun (WGS) entry which is preliminary data.</text>
</comment>
<dbReference type="EMBL" id="JAUDFV010000161">
    <property type="protein sequence ID" value="KAL2713125.1"/>
    <property type="molecule type" value="Genomic_DNA"/>
</dbReference>
<name>A0ABD2A017_VESSQ</name>
<accession>A0ABD2A017</accession>
<reference evidence="1 2" key="1">
    <citation type="journal article" date="2024" name="Ann. Entomol. Soc. Am.">
        <title>Genomic analyses of the southern and eastern yellowjacket wasps (Hymenoptera: Vespidae) reveal evolutionary signatures of social life.</title>
        <authorList>
            <person name="Catto M.A."/>
            <person name="Caine P.B."/>
            <person name="Orr S.E."/>
            <person name="Hunt B.G."/>
            <person name="Goodisman M.A.D."/>
        </authorList>
    </citation>
    <scope>NUCLEOTIDE SEQUENCE [LARGE SCALE GENOMIC DNA]</scope>
    <source>
        <strain evidence="1">233</strain>
        <tissue evidence="1">Head and thorax</tissue>
    </source>
</reference>
<proteinExistence type="predicted"/>
<evidence type="ECO:0000313" key="1">
    <source>
        <dbReference type="EMBL" id="KAL2713125.1"/>
    </source>
</evidence>
<organism evidence="1 2">
    <name type="scientific">Vespula squamosa</name>
    <name type="common">Southern yellow jacket</name>
    <name type="synonym">Wasp</name>
    <dbReference type="NCBI Taxonomy" id="30214"/>
    <lineage>
        <taxon>Eukaryota</taxon>
        <taxon>Metazoa</taxon>
        <taxon>Ecdysozoa</taxon>
        <taxon>Arthropoda</taxon>
        <taxon>Hexapoda</taxon>
        <taxon>Insecta</taxon>
        <taxon>Pterygota</taxon>
        <taxon>Neoptera</taxon>
        <taxon>Endopterygota</taxon>
        <taxon>Hymenoptera</taxon>
        <taxon>Apocrita</taxon>
        <taxon>Aculeata</taxon>
        <taxon>Vespoidea</taxon>
        <taxon>Vespidae</taxon>
        <taxon>Vespinae</taxon>
        <taxon>Vespula</taxon>
    </lineage>
</organism>
<evidence type="ECO:0000313" key="2">
    <source>
        <dbReference type="Proteomes" id="UP001607302"/>
    </source>
</evidence>
<sequence>MQRRRLPDTMALLVRAAVLAAVLGQFLPSGLASRLLAAAHPGHAYFEQPCCGRSHLRHHKEIQSRLSVVVVYIMLSSNKISCTVEVGPKNAGPKIVLFLYPIYGSSTKRIHRVLVI</sequence>
<gene>
    <name evidence="1" type="ORF">V1478_017318</name>
</gene>
<dbReference type="AlphaFoldDB" id="A0ABD2A017"/>